<dbReference type="EMBL" id="BLJN01000001">
    <property type="protein sequence ID" value="GFE79518.1"/>
    <property type="molecule type" value="Genomic_DNA"/>
</dbReference>
<proteinExistence type="predicted"/>
<dbReference type="GO" id="GO:0000155">
    <property type="term" value="F:phosphorelay sensor kinase activity"/>
    <property type="evidence" value="ECO:0007669"/>
    <property type="project" value="InterPro"/>
</dbReference>
<sequence length="1030" mass="113229">MLGHGSGSRVSMSSRAPHILIAAVCWLFLGAAAAAAPRSADQFYHTQWTTQDGAPPGIQTLVQTADGYLWMSNGAGLFRFDGVHFERISRVGGQELLSANISTLWAAERGMWIGYRFGGATYMEGDRLTHYPAGEGLPVGTTLRFAPDGSGSLLAATTTGLFRLVDGKWSPLGNEWNIPASRFYEIASDKAGTIWASSIENVCRFLRRGAQRFEDCTVPDKQALSFLLPRDGAVWMISRTQRDALILQATTDGARLVIEGIGNEDHTYSFAQARFDRQGQLWLAGEQGARRLDVSVAAATAPGQSGKAARELHARELNGDRIVPLTGRYVSAILEDREGSIWFATSGGLDQLRAPALSRADLPSGSMTYAIAPSHDGAVWIGTSSEQLFRISSDLRQTPVPAPAGEYGCFYLDPKGDLWIGLRNEIWQLHAGRWQASRLPIAQRSRTAPGEIQSMAMDTTGAMWVSVVRVGVFKVVGDEWTLWGGRTDLPPEAATIVAADERGRVWFGYVDGKVAVLDGDRVTTFTSKDGLAAGTVFAIVPRGANVWIGGERGMFHFDGQTFRPIRRAEGAFAAISGIVELDTGDLWLNTGDGAVRIEASEARNALSDPSHVVSYKLLNYLDGMPGVPFVIRPLPTVVVDKQQRVWFATSDGVAWTDAQPRVRNEVIPTVLVKSVRADGGTYQWTASQPLQLPVRTRNLEIAYTALSLAIRERVRFKYRLEGNDSGWQDVGTRREAFFNDLPPGKYRFQVIASNNDGLWNETGAALEFVIPPTFVQTPWFTALLVGSVLGIVWLAFAIRFRHAKAQLRWRLEERLVERERIARELHDTFLQGVQGLMLRFQSATERIPKHEPARALMEEALDRADLVLADGRDKVTSLRSSSQTSTSLPQALSVLGSELAQDYTATFELSVEGEECDLHPVIREEAFRIGAEALANAFRHAQATRIQVRISYTRRALVLLVRDDGRGFNTDRSQIPAGHWGLKGMEERAARIRAQLTLSSSASQGTSVELKVPARMAFKSGRSVRRISET</sequence>
<dbReference type="Gene3D" id="3.30.565.10">
    <property type="entry name" value="Histidine kinase-like ATPase, C-terminal domain"/>
    <property type="match status" value="1"/>
</dbReference>
<comment type="caution">
    <text evidence="6">The sequence shown here is derived from an EMBL/GenBank/DDBJ whole genome shotgun (WGS) entry which is preliminary data.</text>
</comment>
<organism evidence="6 7">
    <name type="scientific">Steroidobacter agaridevorans</name>
    <dbReference type="NCBI Taxonomy" id="2695856"/>
    <lineage>
        <taxon>Bacteria</taxon>
        <taxon>Pseudomonadati</taxon>
        <taxon>Pseudomonadota</taxon>
        <taxon>Gammaproteobacteria</taxon>
        <taxon>Steroidobacterales</taxon>
        <taxon>Steroidobacteraceae</taxon>
        <taxon>Steroidobacter</taxon>
    </lineage>
</organism>
<dbReference type="Gene3D" id="2.130.10.10">
    <property type="entry name" value="YVTN repeat-like/Quinoprotein amine dehydrogenase"/>
    <property type="match status" value="2"/>
</dbReference>
<dbReference type="InterPro" id="IPR011123">
    <property type="entry name" value="Y_Y_Y"/>
</dbReference>
<dbReference type="InterPro" id="IPR036890">
    <property type="entry name" value="HATPase_C_sf"/>
</dbReference>
<evidence type="ECO:0000259" key="5">
    <source>
        <dbReference type="SMART" id="SM00387"/>
    </source>
</evidence>
<keyword evidence="3" id="KW-0902">Two-component regulatory system</keyword>
<dbReference type="Pfam" id="PF07495">
    <property type="entry name" value="Y_Y_Y"/>
    <property type="match status" value="1"/>
</dbReference>
<dbReference type="Proteomes" id="UP000445000">
    <property type="component" value="Unassembled WGS sequence"/>
</dbReference>
<evidence type="ECO:0000256" key="3">
    <source>
        <dbReference type="ARBA" id="ARBA00023012"/>
    </source>
</evidence>
<dbReference type="AlphaFoldDB" id="A0A829Y9I6"/>
<dbReference type="InterPro" id="IPR015943">
    <property type="entry name" value="WD40/YVTN_repeat-like_dom_sf"/>
</dbReference>
<dbReference type="InterPro" id="IPR050482">
    <property type="entry name" value="Sensor_HK_TwoCompSys"/>
</dbReference>
<evidence type="ECO:0000256" key="4">
    <source>
        <dbReference type="SAM" id="Phobius"/>
    </source>
</evidence>
<protein>
    <submittedName>
        <fullName evidence="6">Histidine kinase</fullName>
    </submittedName>
</protein>
<evidence type="ECO:0000256" key="1">
    <source>
        <dbReference type="ARBA" id="ARBA00022679"/>
    </source>
</evidence>
<keyword evidence="1" id="KW-0808">Transferase</keyword>
<feature type="domain" description="Histidine kinase/HSP90-like ATPase" evidence="5">
    <location>
        <begin position="921"/>
        <end position="1016"/>
    </location>
</feature>
<dbReference type="PANTHER" id="PTHR24421:SF62">
    <property type="entry name" value="SENSORY TRANSDUCTION HISTIDINE KINASE"/>
    <property type="match status" value="1"/>
</dbReference>
<dbReference type="SMART" id="SM00387">
    <property type="entry name" value="HATPase_c"/>
    <property type="match status" value="1"/>
</dbReference>
<feature type="transmembrane region" description="Helical" evidence="4">
    <location>
        <begin position="779"/>
        <end position="800"/>
    </location>
</feature>
<evidence type="ECO:0000313" key="6">
    <source>
        <dbReference type="EMBL" id="GFE79518.1"/>
    </source>
</evidence>
<dbReference type="InterPro" id="IPR011110">
    <property type="entry name" value="Reg_prop"/>
</dbReference>
<dbReference type="Gene3D" id="1.20.5.1930">
    <property type="match status" value="1"/>
</dbReference>
<dbReference type="SUPFAM" id="SSF55874">
    <property type="entry name" value="ATPase domain of HSP90 chaperone/DNA topoisomerase II/histidine kinase"/>
    <property type="match status" value="1"/>
</dbReference>
<accession>A0A829Y9I6</accession>
<dbReference type="Gene3D" id="2.60.40.10">
    <property type="entry name" value="Immunoglobulins"/>
    <property type="match status" value="1"/>
</dbReference>
<dbReference type="Pfam" id="PF07494">
    <property type="entry name" value="Reg_prop"/>
    <property type="match status" value="1"/>
</dbReference>
<dbReference type="InterPro" id="IPR013783">
    <property type="entry name" value="Ig-like_fold"/>
</dbReference>
<dbReference type="InterPro" id="IPR003594">
    <property type="entry name" value="HATPase_dom"/>
</dbReference>
<keyword evidence="4" id="KW-0472">Membrane</keyword>
<dbReference type="CDD" id="cd16917">
    <property type="entry name" value="HATPase_UhpB-NarQ-NarX-like"/>
    <property type="match status" value="1"/>
</dbReference>
<keyword evidence="4" id="KW-1133">Transmembrane helix</keyword>
<gene>
    <name evidence="6" type="ORF">GCM10011487_15180</name>
</gene>
<dbReference type="Pfam" id="PF02518">
    <property type="entry name" value="HATPase_c"/>
    <property type="match status" value="1"/>
</dbReference>
<dbReference type="Pfam" id="PF07730">
    <property type="entry name" value="HisKA_3"/>
    <property type="match status" value="1"/>
</dbReference>
<keyword evidence="4" id="KW-0812">Transmembrane</keyword>
<keyword evidence="2 6" id="KW-0418">Kinase</keyword>
<dbReference type="SUPFAM" id="SSF63829">
    <property type="entry name" value="Calcium-dependent phosphotriesterase"/>
    <property type="match status" value="2"/>
</dbReference>
<dbReference type="GO" id="GO:0046983">
    <property type="term" value="F:protein dimerization activity"/>
    <property type="evidence" value="ECO:0007669"/>
    <property type="project" value="InterPro"/>
</dbReference>
<dbReference type="GO" id="GO:0016020">
    <property type="term" value="C:membrane"/>
    <property type="evidence" value="ECO:0007669"/>
    <property type="project" value="InterPro"/>
</dbReference>
<dbReference type="PANTHER" id="PTHR24421">
    <property type="entry name" value="NITRATE/NITRITE SENSOR PROTEIN NARX-RELATED"/>
    <property type="match status" value="1"/>
</dbReference>
<reference evidence="7" key="1">
    <citation type="submission" date="2020-01" db="EMBL/GenBank/DDBJ databases">
        <title>'Steroidobacter agaridevorans' sp. nov., agar-degrading bacteria isolated from rhizosphere soils.</title>
        <authorList>
            <person name="Ikenaga M."/>
            <person name="Kataoka M."/>
            <person name="Murouchi A."/>
            <person name="Katsuragi S."/>
            <person name="Sakai M."/>
        </authorList>
    </citation>
    <scope>NUCLEOTIDE SEQUENCE [LARGE SCALE GENOMIC DNA]</scope>
    <source>
        <strain evidence="7">YU21-B</strain>
    </source>
</reference>
<name>A0A829Y9I6_9GAMM</name>
<keyword evidence="7" id="KW-1185">Reference proteome</keyword>
<evidence type="ECO:0000313" key="7">
    <source>
        <dbReference type="Proteomes" id="UP000445000"/>
    </source>
</evidence>
<dbReference type="InterPro" id="IPR011712">
    <property type="entry name" value="Sig_transdc_His_kin_sub3_dim/P"/>
</dbReference>
<evidence type="ECO:0000256" key="2">
    <source>
        <dbReference type="ARBA" id="ARBA00022777"/>
    </source>
</evidence>